<protein>
    <submittedName>
        <fullName evidence="1">Uncharacterized protein</fullName>
    </submittedName>
</protein>
<dbReference type="Proteomes" id="UP000664940">
    <property type="component" value="Unassembled WGS sequence"/>
</dbReference>
<reference evidence="1 2" key="1">
    <citation type="journal article" date="2020" name="Nature">
        <title>Six reference-quality genomes reveal evolution of bat adaptations.</title>
        <authorList>
            <person name="Jebb D."/>
            <person name="Huang Z."/>
            <person name="Pippel M."/>
            <person name="Hughes G.M."/>
            <person name="Lavrichenko K."/>
            <person name="Devanna P."/>
            <person name="Winkler S."/>
            <person name="Jermiin L.S."/>
            <person name="Skirmuntt E.C."/>
            <person name="Katzourakis A."/>
            <person name="Burkitt-Gray L."/>
            <person name="Ray D.A."/>
            <person name="Sullivan K.A.M."/>
            <person name="Roscito J.G."/>
            <person name="Kirilenko B.M."/>
            <person name="Davalos L.M."/>
            <person name="Corthals A.P."/>
            <person name="Power M.L."/>
            <person name="Jones G."/>
            <person name="Ransome R.D."/>
            <person name="Dechmann D.K.N."/>
            <person name="Locatelli A.G."/>
            <person name="Puechmaille S.J."/>
            <person name="Fedrigo O."/>
            <person name="Jarvis E.D."/>
            <person name="Hiller M."/>
            <person name="Vernes S.C."/>
            <person name="Myers E.W."/>
            <person name="Teeling E.C."/>
        </authorList>
    </citation>
    <scope>NUCLEOTIDE SEQUENCE [LARGE SCALE GENOMIC DNA]</scope>
    <source>
        <strain evidence="1">Bat1K_MPI-CBG_1</strain>
    </source>
</reference>
<evidence type="ECO:0000313" key="1">
    <source>
        <dbReference type="EMBL" id="KAF6125172.1"/>
    </source>
</evidence>
<accession>A0A834B2E3</accession>
<dbReference type="EMBL" id="JABVXQ010000002">
    <property type="protein sequence ID" value="KAF6125172.1"/>
    <property type="molecule type" value="Genomic_DNA"/>
</dbReference>
<dbReference type="AlphaFoldDB" id="A0A834B2E3"/>
<organism evidence="1 2">
    <name type="scientific">Phyllostomus discolor</name>
    <name type="common">pale spear-nosed bat</name>
    <dbReference type="NCBI Taxonomy" id="89673"/>
    <lineage>
        <taxon>Eukaryota</taxon>
        <taxon>Metazoa</taxon>
        <taxon>Chordata</taxon>
        <taxon>Craniata</taxon>
        <taxon>Vertebrata</taxon>
        <taxon>Euteleostomi</taxon>
        <taxon>Mammalia</taxon>
        <taxon>Eutheria</taxon>
        <taxon>Laurasiatheria</taxon>
        <taxon>Chiroptera</taxon>
        <taxon>Yangochiroptera</taxon>
        <taxon>Phyllostomidae</taxon>
        <taxon>Phyllostominae</taxon>
        <taxon>Phyllostomus</taxon>
    </lineage>
</organism>
<gene>
    <name evidence="1" type="ORF">HJG60_009697</name>
</gene>
<sequence>MDAGPSSLASASAASAPFHILLISGPKTASCHCIFFPANCASCSVCSSVTHPPTQHRQEGGCRLCCPATCQQPHEKAKGKMPESPEPAMRMHSTPQVVATCRVGHPDHELVSSLDKSPPEKLAVSSAAVLLFNVGLSLRQEVPNGHIFPPVSSSGKTLFLATLSLSPRPGGWCTPCHLDLQGAGSKDPFPVWWHIKACRSR</sequence>
<proteinExistence type="predicted"/>
<comment type="caution">
    <text evidence="1">The sequence shown here is derived from an EMBL/GenBank/DDBJ whole genome shotgun (WGS) entry which is preliminary data.</text>
</comment>
<name>A0A834B2E3_9CHIR</name>
<evidence type="ECO:0000313" key="2">
    <source>
        <dbReference type="Proteomes" id="UP000664940"/>
    </source>
</evidence>